<proteinExistence type="predicted"/>
<gene>
    <name evidence="4" type="ORF">NCTC11343_05616</name>
</gene>
<feature type="domain" description="Nudix hydrolase" evidence="3">
    <location>
        <begin position="1"/>
        <end position="131"/>
    </location>
</feature>
<dbReference type="Gene3D" id="3.90.79.10">
    <property type="entry name" value="Nucleoside Triphosphate Pyrophosphohydrolase"/>
    <property type="match status" value="1"/>
</dbReference>
<dbReference type="EMBL" id="UAUU01000011">
    <property type="protein sequence ID" value="SPZ94885.1"/>
    <property type="molecule type" value="Genomic_DNA"/>
</dbReference>
<dbReference type="GO" id="GO:0016787">
    <property type="term" value="F:hydrolase activity"/>
    <property type="evidence" value="ECO:0007669"/>
    <property type="project" value="UniProtKB-KW"/>
</dbReference>
<dbReference type="GeneID" id="97180376"/>
<dbReference type="CDD" id="cd04690">
    <property type="entry name" value="NUDIX_Hydrolase"/>
    <property type="match status" value="1"/>
</dbReference>
<dbReference type="InterPro" id="IPR015797">
    <property type="entry name" value="NUDIX_hydrolase-like_dom_sf"/>
</dbReference>
<dbReference type="AlphaFoldDB" id="A0A2X2K493"/>
<sequence length="134" mass="15697">MQHKIIDKVALINIKDRKILSTRSKTKTKFYFPGGKRENNESDITCLKREILEELSVHIVEESMRLLGTFEAIADGRNQDTLVRMTCYFSDFEGVLHPANEIETFEWLTYKDKHRTSAVDQIIFSRLKEMNLID</sequence>
<organism evidence="4 5">
    <name type="scientific">Sphingobacterium multivorum</name>
    <dbReference type="NCBI Taxonomy" id="28454"/>
    <lineage>
        <taxon>Bacteria</taxon>
        <taxon>Pseudomonadati</taxon>
        <taxon>Bacteroidota</taxon>
        <taxon>Sphingobacteriia</taxon>
        <taxon>Sphingobacteriales</taxon>
        <taxon>Sphingobacteriaceae</taxon>
        <taxon>Sphingobacterium</taxon>
    </lineage>
</organism>
<evidence type="ECO:0000313" key="5">
    <source>
        <dbReference type="Proteomes" id="UP000251241"/>
    </source>
</evidence>
<dbReference type="PANTHER" id="PTHR43046">
    <property type="entry name" value="GDP-MANNOSE MANNOSYL HYDROLASE"/>
    <property type="match status" value="1"/>
</dbReference>
<keyword evidence="2" id="KW-0378">Hydrolase</keyword>
<evidence type="ECO:0000259" key="3">
    <source>
        <dbReference type="PROSITE" id="PS51462"/>
    </source>
</evidence>
<name>A0A2X2K493_SPHMU</name>
<dbReference type="RefSeq" id="WP_112376394.1">
    <property type="nucleotide sequence ID" value="NZ_CP069793.1"/>
</dbReference>
<protein>
    <submittedName>
        <fullName evidence="4">NUDIX domain</fullName>
    </submittedName>
</protein>
<evidence type="ECO:0000313" key="4">
    <source>
        <dbReference type="EMBL" id="SPZ94885.1"/>
    </source>
</evidence>
<evidence type="ECO:0000256" key="1">
    <source>
        <dbReference type="ARBA" id="ARBA00001946"/>
    </source>
</evidence>
<dbReference type="InterPro" id="IPR000086">
    <property type="entry name" value="NUDIX_hydrolase_dom"/>
</dbReference>
<dbReference type="Proteomes" id="UP000251241">
    <property type="component" value="Unassembled WGS sequence"/>
</dbReference>
<dbReference type="Pfam" id="PF00293">
    <property type="entry name" value="NUDIX"/>
    <property type="match status" value="1"/>
</dbReference>
<reference evidence="4 5" key="1">
    <citation type="submission" date="2018-06" db="EMBL/GenBank/DDBJ databases">
        <authorList>
            <consortium name="Pathogen Informatics"/>
            <person name="Doyle S."/>
        </authorList>
    </citation>
    <scope>NUCLEOTIDE SEQUENCE [LARGE SCALE GENOMIC DNA]</scope>
    <source>
        <strain evidence="4 5">NCTC11343</strain>
    </source>
</reference>
<dbReference type="PANTHER" id="PTHR43046:SF14">
    <property type="entry name" value="MUTT_NUDIX FAMILY PROTEIN"/>
    <property type="match status" value="1"/>
</dbReference>
<evidence type="ECO:0000256" key="2">
    <source>
        <dbReference type="ARBA" id="ARBA00022801"/>
    </source>
</evidence>
<dbReference type="PROSITE" id="PS51462">
    <property type="entry name" value="NUDIX"/>
    <property type="match status" value="1"/>
</dbReference>
<comment type="cofactor">
    <cofactor evidence="1">
        <name>Mg(2+)</name>
        <dbReference type="ChEBI" id="CHEBI:18420"/>
    </cofactor>
</comment>
<dbReference type="SUPFAM" id="SSF55811">
    <property type="entry name" value="Nudix"/>
    <property type="match status" value="1"/>
</dbReference>
<accession>A0A2X2K493</accession>